<proteinExistence type="predicted"/>
<dbReference type="Proteomes" id="UP000315200">
    <property type="component" value="Unassembled WGS sequence"/>
</dbReference>
<reference evidence="1 2" key="1">
    <citation type="submission" date="2019-06" db="EMBL/GenBank/DDBJ databases">
        <title>Draft genome sequence of [Clostridium] clostridioforme NBRC 113352.</title>
        <authorList>
            <person name="Miura T."/>
            <person name="Furukawa M."/>
            <person name="Shimamura M."/>
            <person name="Ohyama Y."/>
            <person name="Yamazoe A."/>
            <person name="Kawasaki H."/>
        </authorList>
    </citation>
    <scope>NUCLEOTIDE SEQUENCE [LARGE SCALE GENOMIC DNA]</scope>
    <source>
        <strain evidence="1 2">NBRC 113352</strain>
    </source>
</reference>
<dbReference type="AlphaFoldDB" id="A0A829W0W4"/>
<protein>
    <submittedName>
        <fullName evidence="1">Uncharacterized protein</fullName>
    </submittedName>
</protein>
<accession>A0A829W0W4</accession>
<name>A0A829W0W4_9FIRM</name>
<evidence type="ECO:0000313" key="2">
    <source>
        <dbReference type="Proteomes" id="UP000315200"/>
    </source>
</evidence>
<organism evidence="1 2">
    <name type="scientific">Enterocloster clostridioformis</name>
    <dbReference type="NCBI Taxonomy" id="1531"/>
    <lineage>
        <taxon>Bacteria</taxon>
        <taxon>Bacillati</taxon>
        <taxon>Bacillota</taxon>
        <taxon>Clostridia</taxon>
        <taxon>Lachnospirales</taxon>
        <taxon>Lachnospiraceae</taxon>
        <taxon>Enterocloster</taxon>
    </lineage>
</organism>
<comment type="caution">
    <text evidence="1">The sequence shown here is derived from an EMBL/GenBank/DDBJ whole genome shotgun (WGS) entry which is preliminary data.</text>
</comment>
<gene>
    <name evidence="1" type="ORF">Ccl03g_57050</name>
</gene>
<dbReference type="RefSeq" id="WP_235388211.1">
    <property type="nucleotide sequence ID" value="NZ_AP031445.1"/>
</dbReference>
<sequence>MDDICRAYGFQESALSIIPKLTDGTWALLEEQDKHTFTSRLEHAVPTVPLTNLQKAWLKSLMQDPRFQLFFTDGQLELLAREWDGLPSLYREDDFYCYDRYRDGDSYGSPDYRKHFQAILKAIQEERVLLVAYEGKHGRVHSFEAAPYQLQYSSKDDKFRLCCLQFHRNTFSRSTILNVARIKDRHTASFYSMVPYFPLILESNS</sequence>
<dbReference type="EMBL" id="BJLB01000001">
    <property type="protein sequence ID" value="GEA39992.1"/>
    <property type="molecule type" value="Genomic_DNA"/>
</dbReference>
<evidence type="ECO:0000313" key="1">
    <source>
        <dbReference type="EMBL" id="GEA39992.1"/>
    </source>
</evidence>